<evidence type="ECO:0000256" key="1">
    <source>
        <dbReference type="ARBA" id="ARBA00023002"/>
    </source>
</evidence>
<dbReference type="PRINTS" id="PR00411">
    <property type="entry name" value="PNDRDTASEI"/>
</dbReference>
<dbReference type="SUPFAM" id="SSF51905">
    <property type="entry name" value="FAD/NAD(P)-binding domain"/>
    <property type="match status" value="1"/>
</dbReference>
<dbReference type="InterPro" id="IPR036188">
    <property type="entry name" value="FAD/NAD-bd_sf"/>
</dbReference>
<name>A0A0J8GNB6_9ALTE</name>
<dbReference type="GO" id="GO:0036503">
    <property type="term" value="P:ERAD pathway"/>
    <property type="evidence" value="ECO:0007669"/>
    <property type="project" value="TreeGrafter"/>
</dbReference>
<keyword evidence="3" id="KW-1185">Reference proteome</keyword>
<accession>A0A0J8GNB6</accession>
<dbReference type="PANTHER" id="PTHR43539:SF23">
    <property type="entry name" value="FAD-DEPENDENT OXIDOREDUCTASE DOMAIN-CONTAINING PROTEIN 2"/>
    <property type="match status" value="1"/>
</dbReference>
<proteinExistence type="predicted"/>
<evidence type="ECO:0000313" key="2">
    <source>
        <dbReference type="EMBL" id="KMT64300.1"/>
    </source>
</evidence>
<protein>
    <submittedName>
        <fullName evidence="2">Pyridine nucleotide-disulfide oxidoreductase</fullName>
    </submittedName>
</protein>
<comment type="caution">
    <text evidence="2">The sequence shown here is derived from an EMBL/GenBank/DDBJ whole genome shotgun (WGS) entry which is preliminary data.</text>
</comment>
<keyword evidence="1" id="KW-0560">Oxidoreductase</keyword>
<dbReference type="PATRIC" id="fig|1513271.3.peg.3087"/>
<evidence type="ECO:0000313" key="3">
    <source>
        <dbReference type="Proteomes" id="UP000037600"/>
    </source>
</evidence>
<reference evidence="2 3" key="1">
    <citation type="submission" date="2015-04" db="EMBL/GenBank/DDBJ databases">
        <title>Draft Genome Sequence of the Novel Agar-Digesting Marine Bacterium Q1.</title>
        <authorList>
            <person name="Li Y."/>
            <person name="Li D."/>
            <person name="Chen G."/>
            <person name="Du Z."/>
        </authorList>
    </citation>
    <scope>NUCLEOTIDE SEQUENCE [LARGE SCALE GENOMIC DNA]</scope>
    <source>
        <strain evidence="2 3">Q1</strain>
    </source>
</reference>
<dbReference type="GO" id="GO:0050660">
    <property type="term" value="F:flavin adenine dinucleotide binding"/>
    <property type="evidence" value="ECO:0007669"/>
    <property type="project" value="TreeGrafter"/>
</dbReference>
<dbReference type="RefSeq" id="WP_048694249.1">
    <property type="nucleotide sequence ID" value="NZ_KQ130499.1"/>
</dbReference>
<gene>
    <name evidence="2" type="ORF">XM47_14990</name>
</gene>
<dbReference type="OrthoDB" id="9773233at2"/>
<sequence>MNQFTQHKYVILGGGPGGLQLAYYLEQANQDYIVLDSADIAGNTFAHFPRHRTLISINKRFTGSTDPEFNMRHDWNSLLCDDDQFRFKNYDKQFFPHADSMVEYMADFVSRFQLKMRYNTSVKLIDKQSDEYLITTETNEQIRCKVLVVATGVSKPNIPNIEGIEHSEQYQDMSLDLTDYEDKRVLIIGKKNSAFETADHLTSAAAMIHLASPNSIKMAWKTHYVGDLRAINNNVLDTYQLKTQNAVLDADIVSIKKKSGQLEVTFKYHHAEDEIETIIYDKVLCCAGFKFDASIYSEQVKPELAHMGKYPALKPNFESVNNPNLYVAGTLTHSLDYRKATSGFIHGFRYNSKALAEILLEKFSSKPIPNVKVLAQAESITEHMLDRVNHSGGLWQQPGFIADAAVLEDGFFNYSKEFPLDYLVQRHAAKNVNLFTLTLEYGAPIMGDPFAVERIHRENTEKSEASQFLHPVVRHYVNGELQARHDIIEDLEAKWVEPEHYQPLIAFFNQCLTASKKTEKQAEMA</sequence>
<dbReference type="Gene3D" id="3.50.50.60">
    <property type="entry name" value="FAD/NAD(P)-binding domain"/>
    <property type="match status" value="2"/>
</dbReference>
<dbReference type="GO" id="GO:0004497">
    <property type="term" value="F:monooxygenase activity"/>
    <property type="evidence" value="ECO:0007669"/>
    <property type="project" value="TreeGrafter"/>
</dbReference>
<dbReference type="Proteomes" id="UP000037600">
    <property type="component" value="Unassembled WGS sequence"/>
</dbReference>
<organism evidence="2 3">
    <name type="scientific">Catenovulum maritimum</name>
    <dbReference type="NCBI Taxonomy" id="1513271"/>
    <lineage>
        <taxon>Bacteria</taxon>
        <taxon>Pseudomonadati</taxon>
        <taxon>Pseudomonadota</taxon>
        <taxon>Gammaproteobacteria</taxon>
        <taxon>Alteromonadales</taxon>
        <taxon>Alteromonadaceae</taxon>
        <taxon>Catenovulum</taxon>
    </lineage>
</organism>
<dbReference type="InterPro" id="IPR050982">
    <property type="entry name" value="Auxin_biosynth/cation_transpt"/>
</dbReference>
<dbReference type="AlphaFoldDB" id="A0A0J8GNB6"/>
<dbReference type="EMBL" id="LAZL01000027">
    <property type="protein sequence ID" value="KMT64300.1"/>
    <property type="molecule type" value="Genomic_DNA"/>
</dbReference>
<dbReference type="PRINTS" id="PR00368">
    <property type="entry name" value="FADPNR"/>
</dbReference>
<dbReference type="PANTHER" id="PTHR43539">
    <property type="entry name" value="FLAVIN-BINDING MONOOXYGENASE-LIKE PROTEIN (AFU_ORTHOLOGUE AFUA_4G09220)"/>
    <property type="match status" value="1"/>
</dbReference>
<dbReference type="Pfam" id="PF13738">
    <property type="entry name" value="Pyr_redox_3"/>
    <property type="match status" value="1"/>
</dbReference>
<dbReference type="STRING" id="1513271.XM47_14990"/>